<feature type="region of interest" description="Disordered" evidence="1">
    <location>
        <begin position="13"/>
        <end position="46"/>
    </location>
</feature>
<evidence type="ECO:0000313" key="3">
    <source>
        <dbReference type="Proteomes" id="UP001418222"/>
    </source>
</evidence>
<sequence>MLCLWGQCFPPSSNASVQPDNGPPGDGNLTAHDGSAVSGKNNDRAGRNAAVLRRPALPCSIPTGENAVPASELLAKRGKRRTRSVYGGSAFHRPQIPAPSLTMVRQAVAFLRHTAEALFPARTDTTRRETPPYSAVRHCPVAFQQGNMLFPAKINYLTMFF</sequence>
<proteinExistence type="predicted"/>
<dbReference type="EMBL" id="JBBWWQ010000005">
    <property type="protein sequence ID" value="KAK8946434.1"/>
    <property type="molecule type" value="Genomic_DNA"/>
</dbReference>
<dbReference type="Proteomes" id="UP001418222">
    <property type="component" value="Unassembled WGS sequence"/>
</dbReference>
<name>A0AAP0BP50_9ASPA</name>
<dbReference type="AlphaFoldDB" id="A0AAP0BP50"/>
<keyword evidence="3" id="KW-1185">Reference proteome</keyword>
<reference evidence="2 3" key="1">
    <citation type="journal article" date="2022" name="Nat. Plants">
        <title>Genomes of leafy and leafless Platanthera orchids illuminate the evolution of mycoheterotrophy.</title>
        <authorList>
            <person name="Li M.H."/>
            <person name="Liu K.W."/>
            <person name="Li Z."/>
            <person name="Lu H.C."/>
            <person name="Ye Q.L."/>
            <person name="Zhang D."/>
            <person name="Wang J.Y."/>
            <person name="Li Y.F."/>
            <person name="Zhong Z.M."/>
            <person name="Liu X."/>
            <person name="Yu X."/>
            <person name="Liu D.K."/>
            <person name="Tu X.D."/>
            <person name="Liu B."/>
            <person name="Hao Y."/>
            <person name="Liao X.Y."/>
            <person name="Jiang Y.T."/>
            <person name="Sun W.H."/>
            <person name="Chen J."/>
            <person name="Chen Y.Q."/>
            <person name="Ai Y."/>
            <person name="Zhai J.W."/>
            <person name="Wu S.S."/>
            <person name="Zhou Z."/>
            <person name="Hsiao Y.Y."/>
            <person name="Wu W.L."/>
            <person name="Chen Y.Y."/>
            <person name="Lin Y.F."/>
            <person name="Hsu J.L."/>
            <person name="Li C.Y."/>
            <person name="Wang Z.W."/>
            <person name="Zhao X."/>
            <person name="Zhong W.Y."/>
            <person name="Ma X.K."/>
            <person name="Ma L."/>
            <person name="Huang J."/>
            <person name="Chen G.Z."/>
            <person name="Huang M.Z."/>
            <person name="Huang L."/>
            <person name="Peng D.H."/>
            <person name="Luo Y.B."/>
            <person name="Zou S.Q."/>
            <person name="Chen S.P."/>
            <person name="Lan S."/>
            <person name="Tsai W.C."/>
            <person name="Van de Peer Y."/>
            <person name="Liu Z.J."/>
        </authorList>
    </citation>
    <scope>NUCLEOTIDE SEQUENCE [LARGE SCALE GENOMIC DNA]</scope>
    <source>
        <strain evidence="2">Lor287</strain>
    </source>
</reference>
<evidence type="ECO:0000313" key="2">
    <source>
        <dbReference type="EMBL" id="KAK8946434.1"/>
    </source>
</evidence>
<organism evidence="2 3">
    <name type="scientific">Platanthera zijinensis</name>
    <dbReference type="NCBI Taxonomy" id="2320716"/>
    <lineage>
        <taxon>Eukaryota</taxon>
        <taxon>Viridiplantae</taxon>
        <taxon>Streptophyta</taxon>
        <taxon>Embryophyta</taxon>
        <taxon>Tracheophyta</taxon>
        <taxon>Spermatophyta</taxon>
        <taxon>Magnoliopsida</taxon>
        <taxon>Liliopsida</taxon>
        <taxon>Asparagales</taxon>
        <taxon>Orchidaceae</taxon>
        <taxon>Orchidoideae</taxon>
        <taxon>Orchideae</taxon>
        <taxon>Orchidinae</taxon>
        <taxon>Platanthera</taxon>
    </lineage>
</organism>
<gene>
    <name evidence="2" type="ORF">KSP39_PZI006660</name>
</gene>
<accession>A0AAP0BP50</accession>
<comment type="caution">
    <text evidence="2">The sequence shown here is derived from an EMBL/GenBank/DDBJ whole genome shotgun (WGS) entry which is preliminary data.</text>
</comment>
<evidence type="ECO:0000256" key="1">
    <source>
        <dbReference type="SAM" id="MobiDB-lite"/>
    </source>
</evidence>
<protein>
    <submittedName>
        <fullName evidence="2">Uncharacterized protein</fullName>
    </submittedName>
</protein>